<dbReference type="PANTHER" id="PTHR38102">
    <property type="entry name" value="PERIPLASMIC CHAPERONE SPY"/>
    <property type="match status" value="1"/>
</dbReference>
<evidence type="ECO:0000256" key="4">
    <source>
        <dbReference type="ARBA" id="ARBA00022764"/>
    </source>
</evidence>
<protein>
    <submittedName>
        <fullName evidence="7">Spy/CpxP family protein refolding chaperone</fullName>
    </submittedName>
</protein>
<evidence type="ECO:0000256" key="1">
    <source>
        <dbReference type="ARBA" id="ARBA00004418"/>
    </source>
</evidence>
<dbReference type="AlphaFoldDB" id="A0AAE3G2Y9"/>
<feature type="signal peptide" evidence="6">
    <location>
        <begin position="1"/>
        <end position="20"/>
    </location>
</feature>
<evidence type="ECO:0000256" key="2">
    <source>
        <dbReference type="ARBA" id="ARBA00008441"/>
    </source>
</evidence>
<dbReference type="CDD" id="cd09916">
    <property type="entry name" value="CpxP_like"/>
    <property type="match status" value="1"/>
</dbReference>
<dbReference type="InterPro" id="IPR012899">
    <property type="entry name" value="LTXXQ"/>
</dbReference>
<sequence length="210" mass="22077">MKTRQMGTRTLLLTAGLATALTTAGAIAGMHGGGGQGGGMHQNAPDATEGRMMGGSGMGGMMSRMMGGSGSGGMMAPCPMMQGGAAMGGMMPGMMGPMDLSGIDLTEDQQSRARELRHAHREEHYQRMARMMNLREDMHALMQSDSPDPDAVQELHGRMAAVHGEMLAENVRLRNAVRQMLTPEQRGALDKTPPQGAAPGSGGDDHAEHH</sequence>
<accession>A0AAE3G2Y9</accession>
<gene>
    <name evidence="7" type="ORF">J2T57_001988</name>
</gene>
<dbReference type="Pfam" id="PF07813">
    <property type="entry name" value="LTXXQ"/>
    <property type="match status" value="1"/>
</dbReference>
<dbReference type="Proteomes" id="UP001205843">
    <property type="component" value="Unassembled WGS sequence"/>
</dbReference>
<comment type="similarity">
    <text evidence="2">Belongs to the CpxP/Spy family.</text>
</comment>
<organism evidence="7 8">
    <name type="scientific">Natronocella acetinitrilica</name>
    <dbReference type="NCBI Taxonomy" id="414046"/>
    <lineage>
        <taxon>Bacteria</taxon>
        <taxon>Pseudomonadati</taxon>
        <taxon>Pseudomonadota</taxon>
        <taxon>Gammaproteobacteria</taxon>
        <taxon>Chromatiales</taxon>
        <taxon>Ectothiorhodospiraceae</taxon>
        <taxon>Natronocella</taxon>
    </lineage>
</organism>
<feature type="chain" id="PRO_5041900534" evidence="6">
    <location>
        <begin position="21"/>
        <end position="210"/>
    </location>
</feature>
<dbReference type="PANTHER" id="PTHR38102:SF1">
    <property type="entry name" value="PERIPLASMIC CHAPERONE SPY"/>
    <property type="match status" value="1"/>
</dbReference>
<dbReference type="Gene3D" id="1.20.120.1490">
    <property type="match status" value="1"/>
</dbReference>
<reference evidence="7" key="1">
    <citation type="submission" date="2022-03" db="EMBL/GenBank/DDBJ databases">
        <title>Genomic Encyclopedia of Type Strains, Phase III (KMG-III): the genomes of soil and plant-associated and newly described type strains.</title>
        <authorList>
            <person name="Whitman W."/>
        </authorList>
    </citation>
    <scope>NUCLEOTIDE SEQUENCE</scope>
    <source>
        <strain evidence="7">ANL 6-2</strain>
    </source>
</reference>
<evidence type="ECO:0000313" key="8">
    <source>
        <dbReference type="Proteomes" id="UP001205843"/>
    </source>
</evidence>
<keyword evidence="8" id="KW-1185">Reference proteome</keyword>
<dbReference type="InterPro" id="IPR052211">
    <property type="entry name" value="Cpx_auxiliary_protein"/>
</dbReference>
<evidence type="ECO:0000256" key="3">
    <source>
        <dbReference type="ARBA" id="ARBA00022729"/>
    </source>
</evidence>
<evidence type="ECO:0000256" key="6">
    <source>
        <dbReference type="SAM" id="SignalP"/>
    </source>
</evidence>
<comment type="subcellular location">
    <subcellularLocation>
        <location evidence="1">Periplasm</location>
    </subcellularLocation>
</comment>
<proteinExistence type="inferred from homology"/>
<dbReference type="GO" id="GO:0051082">
    <property type="term" value="F:unfolded protein binding"/>
    <property type="evidence" value="ECO:0007669"/>
    <property type="project" value="TreeGrafter"/>
</dbReference>
<dbReference type="GO" id="GO:0030288">
    <property type="term" value="C:outer membrane-bounded periplasmic space"/>
    <property type="evidence" value="ECO:0007669"/>
    <property type="project" value="TreeGrafter"/>
</dbReference>
<keyword evidence="4" id="KW-0574">Periplasm</keyword>
<evidence type="ECO:0000256" key="5">
    <source>
        <dbReference type="SAM" id="MobiDB-lite"/>
    </source>
</evidence>
<dbReference type="EMBL" id="JALJXV010000004">
    <property type="protein sequence ID" value="MCP1674850.1"/>
    <property type="molecule type" value="Genomic_DNA"/>
</dbReference>
<feature type="region of interest" description="Disordered" evidence="5">
    <location>
        <begin position="182"/>
        <end position="210"/>
    </location>
</feature>
<keyword evidence="3 6" id="KW-0732">Signal</keyword>
<dbReference type="RefSeq" id="WP_253477344.1">
    <property type="nucleotide sequence ID" value="NZ_JALJXV010000004.1"/>
</dbReference>
<comment type="caution">
    <text evidence="7">The sequence shown here is derived from an EMBL/GenBank/DDBJ whole genome shotgun (WGS) entry which is preliminary data.</text>
</comment>
<evidence type="ECO:0000313" key="7">
    <source>
        <dbReference type="EMBL" id="MCP1674850.1"/>
    </source>
</evidence>
<name>A0AAE3G2Y9_9GAMM</name>